<evidence type="ECO:0000313" key="1">
    <source>
        <dbReference type="EMBL" id="AQT25312.1"/>
    </source>
</evidence>
<accession>A0A1S6KV61</accession>
<proteinExistence type="predicted"/>
<organism evidence="1 2">
    <name type="scientific">Providencia phage vB_PreS_PR1</name>
    <dbReference type="NCBI Taxonomy" id="1931407"/>
    <lineage>
        <taxon>Viruses</taxon>
        <taxon>Duplodnaviria</taxon>
        <taxon>Heunggongvirae</taxon>
        <taxon>Uroviricota</taxon>
        <taxon>Caudoviricetes</taxon>
        <taxon>Demerecviridae</taxon>
        <taxon>Priunavirus</taxon>
        <taxon>Priunavirus PR1</taxon>
    </lineage>
</organism>
<name>A0A1S6KV61_9CAUD</name>
<dbReference type="Proteomes" id="UP000222417">
    <property type="component" value="Segment"/>
</dbReference>
<keyword evidence="2" id="KW-1185">Reference proteome</keyword>
<protein>
    <submittedName>
        <fullName evidence="1">Uncharacterized protein</fullName>
    </submittedName>
</protein>
<gene>
    <name evidence="1" type="ORF">PR1_72</name>
</gene>
<reference evidence="1 2" key="1">
    <citation type="submission" date="2016-12" db="EMBL/GenBank/DDBJ databases">
        <title>Providencia rettgeri phage vB-PreS_PR1 - a deep-branching member of the T5-like siphoviruses.</title>
        <authorList>
            <person name="Oliveira H."/>
            <person name="Pinto G."/>
            <person name="Hendrix H."/>
            <person name="Noben J.-P."/>
            <person name="Gawor J."/>
            <person name="Lobocka M."/>
            <person name="Lavigne R."/>
            <person name="Azeredo J."/>
        </authorList>
    </citation>
    <scope>NUCLEOTIDE SEQUENCE [LARGE SCALE GENOMIC DNA]</scope>
</reference>
<sequence>MQKYLASDYILLKYPVSKVYTTKKGIDFVYLEDNQTITLQELDELGESYTLFSSLAKTRDQAEQEFNRSIKLPKMPEFPKERIVPDFQINSLWDEIKTLFKKLFKRA</sequence>
<dbReference type="EMBL" id="KY363465">
    <property type="protein sequence ID" value="AQT25312.1"/>
    <property type="molecule type" value="Genomic_DNA"/>
</dbReference>
<evidence type="ECO:0000313" key="2">
    <source>
        <dbReference type="Proteomes" id="UP000222417"/>
    </source>
</evidence>